<sequence length="160" mass="17282">MPPSQLDGRKRRVNEPLAMKFITAKDATSNSPATQTPNDRELLRREPKARGQNWEAWGSGGAEEFFHQSEAAKGMGPKPARPGEPPALARRLWAGLFSTAKPHRKGPSPAHAPPSPPLKAPPPPSPYPSILPSPPHAAATSNYPLLCLRPKLQTRGKATK</sequence>
<dbReference type="Proteomes" id="UP000830671">
    <property type="component" value="Chromosome 9"/>
</dbReference>
<evidence type="ECO:0000313" key="3">
    <source>
        <dbReference type="Proteomes" id="UP000830671"/>
    </source>
</evidence>
<feature type="compositionally biased region" description="Pro residues" evidence="1">
    <location>
        <begin position="110"/>
        <end position="135"/>
    </location>
</feature>
<evidence type="ECO:0000313" key="2">
    <source>
        <dbReference type="EMBL" id="UQC90939.1"/>
    </source>
</evidence>
<organism evidence="2 3">
    <name type="scientific">Colletotrichum lupini</name>
    <dbReference type="NCBI Taxonomy" id="145971"/>
    <lineage>
        <taxon>Eukaryota</taxon>
        <taxon>Fungi</taxon>
        <taxon>Dikarya</taxon>
        <taxon>Ascomycota</taxon>
        <taxon>Pezizomycotina</taxon>
        <taxon>Sordariomycetes</taxon>
        <taxon>Hypocreomycetidae</taxon>
        <taxon>Glomerellales</taxon>
        <taxon>Glomerellaceae</taxon>
        <taxon>Colletotrichum</taxon>
        <taxon>Colletotrichum acutatum species complex</taxon>
    </lineage>
</organism>
<dbReference type="AlphaFoldDB" id="A0A9Q8WPK1"/>
<dbReference type="EMBL" id="CP019481">
    <property type="protein sequence ID" value="UQC90939.1"/>
    <property type="molecule type" value="Genomic_DNA"/>
</dbReference>
<evidence type="ECO:0000256" key="1">
    <source>
        <dbReference type="SAM" id="MobiDB-lite"/>
    </source>
</evidence>
<feature type="region of interest" description="Disordered" evidence="1">
    <location>
        <begin position="21"/>
        <end position="160"/>
    </location>
</feature>
<proteinExistence type="predicted"/>
<feature type="compositionally biased region" description="Basic and acidic residues" evidence="1">
    <location>
        <begin position="38"/>
        <end position="49"/>
    </location>
</feature>
<keyword evidence="3" id="KW-1185">Reference proteome</keyword>
<gene>
    <name evidence="2" type="ORF">CLUP02_16471</name>
</gene>
<reference evidence="2" key="1">
    <citation type="journal article" date="2021" name="Mol. Plant Microbe Interact.">
        <title>Complete Genome Sequence of the Plant-Pathogenic Fungus Colletotrichum lupini.</title>
        <authorList>
            <person name="Baroncelli R."/>
            <person name="Pensec F."/>
            <person name="Da Lio D."/>
            <person name="Boufleur T."/>
            <person name="Vicente I."/>
            <person name="Sarrocco S."/>
            <person name="Picot A."/>
            <person name="Baraldi E."/>
            <person name="Sukno S."/>
            <person name="Thon M."/>
            <person name="Le Floch G."/>
        </authorList>
    </citation>
    <scope>NUCLEOTIDE SEQUENCE</scope>
    <source>
        <strain evidence="2">IMI 504893</strain>
    </source>
</reference>
<dbReference type="GeneID" id="73350403"/>
<name>A0A9Q8WPK1_9PEZI</name>
<accession>A0A9Q8WPK1</accession>
<dbReference type="KEGG" id="clup:CLUP02_16471"/>
<feature type="compositionally biased region" description="Polar residues" evidence="1">
    <location>
        <begin position="26"/>
        <end position="37"/>
    </location>
</feature>
<dbReference type="RefSeq" id="XP_049152540.1">
    <property type="nucleotide sequence ID" value="XM_049295393.1"/>
</dbReference>
<protein>
    <submittedName>
        <fullName evidence="2">Uncharacterized protein</fullName>
    </submittedName>
</protein>